<accession>A0A9P8RMH8</accession>
<dbReference type="Proteomes" id="UP000758603">
    <property type="component" value="Unassembled WGS sequence"/>
</dbReference>
<dbReference type="PANTHER" id="PTHR10730:SF53">
    <property type="entry name" value="GLYCOSYLTRANSFERASE 25 FAMILY MEMBER"/>
    <property type="match status" value="1"/>
</dbReference>
<evidence type="ECO:0000313" key="5">
    <source>
        <dbReference type="EMBL" id="KAH6646125.1"/>
    </source>
</evidence>
<evidence type="ECO:0000256" key="3">
    <source>
        <dbReference type="ARBA" id="ARBA00022679"/>
    </source>
</evidence>
<dbReference type="PANTHER" id="PTHR10730">
    <property type="entry name" value="PROCOLLAGEN-LYSINE,2-OXOGLUTARATE 5-DIOXYGENASE/GLYCOSYLTRANSFERASE 25 FAMILY MEMBER"/>
    <property type="match status" value="1"/>
</dbReference>
<comment type="similarity">
    <text evidence="1">Belongs to the glycosyltransferase 25 family.</text>
</comment>
<dbReference type="AlphaFoldDB" id="A0A9P8RMH8"/>
<comment type="caution">
    <text evidence="5">The sequence shown here is derived from an EMBL/GenBank/DDBJ whole genome shotgun (WGS) entry which is preliminary data.</text>
</comment>
<evidence type="ECO:0000313" key="6">
    <source>
        <dbReference type="Proteomes" id="UP000758603"/>
    </source>
</evidence>
<dbReference type="InterPro" id="IPR002654">
    <property type="entry name" value="Glyco_trans_25"/>
</dbReference>
<organism evidence="5 6">
    <name type="scientific">Truncatella angustata</name>
    <dbReference type="NCBI Taxonomy" id="152316"/>
    <lineage>
        <taxon>Eukaryota</taxon>
        <taxon>Fungi</taxon>
        <taxon>Dikarya</taxon>
        <taxon>Ascomycota</taxon>
        <taxon>Pezizomycotina</taxon>
        <taxon>Sordariomycetes</taxon>
        <taxon>Xylariomycetidae</taxon>
        <taxon>Amphisphaeriales</taxon>
        <taxon>Sporocadaceae</taxon>
        <taxon>Truncatella</taxon>
    </lineage>
</organism>
<evidence type="ECO:0000256" key="4">
    <source>
        <dbReference type="SAM" id="SignalP"/>
    </source>
</evidence>
<feature type="chain" id="PRO_5040160831" description="Glycosyltransferase family 25 protein" evidence="4">
    <location>
        <begin position="23"/>
        <end position="371"/>
    </location>
</feature>
<dbReference type="RefSeq" id="XP_045952639.1">
    <property type="nucleotide sequence ID" value="XM_046109331.1"/>
</dbReference>
<protein>
    <recommendedName>
        <fullName evidence="7">Glycosyltransferase family 25 protein</fullName>
    </recommendedName>
</protein>
<evidence type="ECO:0000256" key="2">
    <source>
        <dbReference type="ARBA" id="ARBA00022676"/>
    </source>
</evidence>
<dbReference type="EMBL" id="JAGPXC010000010">
    <property type="protein sequence ID" value="KAH6646125.1"/>
    <property type="molecule type" value="Genomic_DNA"/>
</dbReference>
<proteinExistence type="inferred from homology"/>
<keyword evidence="3" id="KW-0808">Transferase</keyword>
<reference evidence="5" key="1">
    <citation type="journal article" date="2021" name="Nat. Commun.">
        <title>Genetic determinants of endophytism in the Arabidopsis root mycobiome.</title>
        <authorList>
            <person name="Mesny F."/>
            <person name="Miyauchi S."/>
            <person name="Thiergart T."/>
            <person name="Pickel B."/>
            <person name="Atanasova L."/>
            <person name="Karlsson M."/>
            <person name="Huettel B."/>
            <person name="Barry K.W."/>
            <person name="Haridas S."/>
            <person name="Chen C."/>
            <person name="Bauer D."/>
            <person name="Andreopoulos W."/>
            <person name="Pangilinan J."/>
            <person name="LaButti K."/>
            <person name="Riley R."/>
            <person name="Lipzen A."/>
            <person name="Clum A."/>
            <person name="Drula E."/>
            <person name="Henrissat B."/>
            <person name="Kohler A."/>
            <person name="Grigoriev I.V."/>
            <person name="Martin F.M."/>
            <person name="Hacquard S."/>
        </authorList>
    </citation>
    <scope>NUCLEOTIDE SEQUENCE</scope>
    <source>
        <strain evidence="5">MPI-SDFR-AT-0073</strain>
    </source>
</reference>
<evidence type="ECO:0008006" key="7">
    <source>
        <dbReference type="Google" id="ProtNLM"/>
    </source>
</evidence>
<feature type="signal peptide" evidence="4">
    <location>
        <begin position="1"/>
        <end position="22"/>
    </location>
</feature>
<evidence type="ECO:0000256" key="1">
    <source>
        <dbReference type="ARBA" id="ARBA00006721"/>
    </source>
</evidence>
<gene>
    <name evidence="5" type="ORF">BKA67DRAFT_696025</name>
</gene>
<name>A0A9P8RMH8_9PEZI</name>
<keyword evidence="2" id="KW-0328">Glycosyltransferase</keyword>
<dbReference type="InterPro" id="IPR050757">
    <property type="entry name" value="Collagen_mod_GT25"/>
</dbReference>
<dbReference type="OrthoDB" id="47375at2759"/>
<sequence length="371" mass="41082">MARPALSTALYLGVALFMTAAALVYTAQQRGDTVANARSALPADPWSAAAEGGRKSDIFNRTLGFGKVFAISLPERSDKQDALALMSALTGFRITWLDGVRGSDVVDKALPFGWDRTKLRDSNLGSWRGHVNAMRKIVEDGLGSALIMEDDMDWDTHLKKQLYHLAQAGKQLQNGWEQDSATLGESPYGQHWDMLWFGLCGSTFDEHLPERLEIPLEQKDARKVFIDNDPTVPPASHVKGNMSFSWEDYAPQTRIVFVPGDNICSYAYALSYTGAQKALEYIGLEGQHKPFDNHLSDLCRSRANGMRCISITPSLFVHHKPKGNTNGDSDINGSGEGEIRKVGFTNNILYSTRLNLANLITSAELEKQWLE</sequence>
<dbReference type="GeneID" id="70138222"/>
<keyword evidence="4" id="KW-0732">Signal</keyword>
<dbReference type="GO" id="GO:0016740">
    <property type="term" value="F:transferase activity"/>
    <property type="evidence" value="ECO:0007669"/>
    <property type="project" value="UniProtKB-KW"/>
</dbReference>
<keyword evidence="6" id="KW-1185">Reference proteome</keyword>
<dbReference type="CDD" id="cd06532">
    <property type="entry name" value="Glyco_transf_25"/>
    <property type="match status" value="1"/>
</dbReference>